<dbReference type="EC" id="2.7.7.49" evidence="2"/>
<gene>
    <name evidence="2" type="primary">ltrA</name>
    <name evidence="2" type="ORF">P9J83_09955</name>
</gene>
<feature type="domain" description="Reverse transcriptase" evidence="1">
    <location>
        <begin position="66"/>
        <end position="316"/>
    </location>
</feature>
<dbReference type="PROSITE" id="PS50878">
    <property type="entry name" value="RT_POL"/>
    <property type="match status" value="1"/>
</dbReference>
<protein>
    <submittedName>
        <fullName evidence="2">Group II intron reverse transcriptase/maturase</fullName>
        <ecNumber evidence="2">2.7.7.49</ecNumber>
    </submittedName>
</protein>
<dbReference type="PANTHER" id="PTHR34047:SF8">
    <property type="entry name" value="PROTEIN YKFC"/>
    <property type="match status" value="1"/>
</dbReference>
<dbReference type="InterPro" id="IPR000477">
    <property type="entry name" value="RT_dom"/>
</dbReference>
<dbReference type="InterPro" id="IPR043502">
    <property type="entry name" value="DNA/RNA_pol_sf"/>
</dbReference>
<dbReference type="AlphaFoldDB" id="A0AAE4JT25"/>
<dbReference type="CDD" id="cd01651">
    <property type="entry name" value="RT_G2_intron"/>
    <property type="match status" value="1"/>
</dbReference>
<dbReference type="EMBL" id="JARUIS010000013">
    <property type="protein sequence ID" value="MDS1003816.1"/>
    <property type="molecule type" value="Genomic_DNA"/>
</dbReference>
<dbReference type="InterPro" id="IPR030931">
    <property type="entry name" value="Group_II_RT_mat"/>
</dbReference>
<comment type="caution">
    <text evidence="2">The sequence shown here is derived from an EMBL/GenBank/DDBJ whole genome shotgun (WGS) entry which is preliminary data.</text>
</comment>
<keyword evidence="2" id="KW-0695">RNA-directed DNA polymerase</keyword>
<dbReference type="GO" id="GO:0003964">
    <property type="term" value="F:RNA-directed DNA polymerase activity"/>
    <property type="evidence" value="ECO:0007669"/>
    <property type="project" value="UniProtKB-KW"/>
</dbReference>
<dbReference type="SUPFAM" id="SSF56672">
    <property type="entry name" value="DNA/RNA polymerases"/>
    <property type="match status" value="1"/>
</dbReference>
<dbReference type="Proteomes" id="UP001182303">
    <property type="component" value="Unassembled WGS sequence"/>
</dbReference>
<accession>A0AAE4JT25</accession>
<name>A0AAE4JT25_CLOSG</name>
<evidence type="ECO:0000259" key="1">
    <source>
        <dbReference type="PROSITE" id="PS50878"/>
    </source>
</evidence>
<sequence>METKLERIAEISANTRKPKFTSLYHHINEEMLKQCHKELDGNKAVGIDRVTKHEYGANLEENISGLVIRLKNKSYKPLPVLRVFISKSNGKMRPLGIVAYEDKLVQLAIKKILEAIYEPRFLDNMYGFRPKRSCHNAIKAAYDRIYQDKINYIVDADIKGFFDNMSHEWIMKFLGVYISDPNFLWLINKYLKAGVMTDGILEDNISGSAQGSIISPVIANVYMHNVLMLWYKFIVLNGIKGRSFLVAYADDFIAGFQYKWEAEKYYIELKKRMAKFNLELEDSKSRLIEFGRFAKGNRKARGEGKPETFDFLGFTFYCGRSRRGYPCTMLKTSRKKFRQKLKDTKKWLYENRTMPVKLLIKSLNLKLIGHYRYYGISFNGKMITNFLHRVQQFLFKNLNRRSDKKSYSWDGFIEMLKYYPLAKPKIYYRLF</sequence>
<dbReference type="Pfam" id="PF00078">
    <property type="entry name" value="RVT_1"/>
    <property type="match status" value="1"/>
</dbReference>
<keyword evidence="2" id="KW-0548">Nucleotidyltransferase</keyword>
<dbReference type="RefSeq" id="WP_310943644.1">
    <property type="nucleotide sequence ID" value="NZ_JARUIS010000013.1"/>
</dbReference>
<keyword evidence="2" id="KW-0808">Transferase</keyword>
<dbReference type="NCBIfam" id="TIGR04416">
    <property type="entry name" value="group_II_RT_mat"/>
    <property type="match status" value="1"/>
</dbReference>
<proteinExistence type="predicted"/>
<organism evidence="2 3">
    <name type="scientific">Clostridium sporogenes</name>
    <dbReference type="NCBI Taxonomy" id="1509"/>
    <lineage>
        <taxon>Bacteria</taxon>
        <taxon>Bacillati</taxon>
        <taxon>Bacillota</taxon>
        <taxon>Clostridia</taxon>
        <taxon>Eubacteriales</taxon>
        <taxon>Clostridiaceae</taxon>
        <taxon>Clostridium</taxon>
    </lineage>
</organism>
<dbReference type="InterPro" id="IPR051083">
    <property type="entry name" value="GrpII_Intron_Splice-Mob/Def"/>
</dbReference>
<dbReference type="PANTHER" id="PTHR34047">
    <property type="entry name" value="NUCLEAR INTRON MATURASE 1, MITOCHONDRIAL-RELATED"/>
    <property type="match status" value="1"/>
</dbReference>
<reference evidence="2" key="1">
    <citation type="submission" date="2023-04" db="EMBL/GenBank/DDBJ databases">
        <title>Assessment of the microbiological origin of a defect in Grana Padano cheese.</title>
        <authorList>
            <person name="Zago M."/>
            <person name="Rossetti L."/>
            <person name="Bonvini B."/>
            <person name="Carminati D."/>
            <person name="Giraffa G."/>
        </authorList>
    </citation>
    <scope>NUCLEOTIDE SEQUENCE</scope>
    <source>
        <strain evidence="2">4990</strain>
    </source>
</reference>
<evidence type="ECO:0000313" key="2">
    <source>
        <dbReference type="EMBL" id="MDS1003816.1"/>
    </source>
</evidence>
<evidence type="ECO:0000313" key="3">
    <source>
        <dbReference type="Proteomes" id="UP001182303"/>
    </source>
</evidence>